<dbReference type="SUPFAM" id="SSF50891">
    <property type="entry name" value="Cyclophilin-like"/>
    <property type="match status" value="1"/>
</dbReference>
<evidence type="ECO:0000313" key="2">
    <source>
        <dbReference type="EMBL" id="TGD73277.1"/>
    </source>
</evidence>
<dbReference type="Proteomes" id="UP000298050">
    <property type="component" value="Unassembled WGS sequence"/>
</dbReference>
<sequence>MTKIVFSIDGQQVVGSMDDNAAARDFLAMLPMTMTLEDYSRTEKVSDLPGGLSTEGAPKGHDPAVGDITYYAPWGNLAIFYRDFGYASGLVRLGTVVSGIEILRRPGPLEVTVERVQ</sequence>
<feature type="domain" description="Cyclophilin-like" evidence="1">
    <location>
        <begin position="7"/>
        <end position="114"/>
    </location>
</feature>
<evidence type="ECO:0000313" key="3">
    <source>
        <dbReference type="Proteomes" id="UP000298050"/>
    </source>
</evidence>
<organism evidence="2 3">
    <name type="scientific">Mangrovimicrobium sediminis</name>
    <dbReference type="NCBI Taxonomy" id="2562682"/>
    <lineage>
        <taxon>Bacteria</taxon>
        <taxon>Pseudomonadati</taxon>
        <taxon>Pseudomonadota</taxon>
        <taxon>Gammaproteobacteria</taxon>
        <taxon>Cellvibrionales</taxon>
        <taxon>Halieaceae</taxon>
        <taxon>Mangrovimicrobium</taxon>
    </lineage>
</organism>
<dbReference type="Pfam" id="PF18050">
    <property type="entry name" value="Cyclophil_like2"/>
    <property type="match status" value="1"/>
</dbReference>
<dbReference type="InterPro" id="IPR041183">
    <property type="entry name" value="Cyclophilin-like"/>
</dbReference>
<comment type="caution">
    <text evidence="2">The sequence shown here is derived from an EMBL/GenBank/DDBJ whole genome shotgun (WGS) entry which is preliminary data.</text>
</comment>
<reference evidence="2 3" key="1">
    <citation type="submission" date="2019-04" db="EMBL/GenBank/DDBJ databases">
        <title>Taxonomy of novel Haliea sp. from mangrove soil of West Coast of India.</title>
        <authorList>
            <person name="Verma A."/>
            <person name="Kumar P."/>
            <person name="Krishnamurthi S."/>
        </authorList>
    </citation>
    <scope>NUCLEOTIDE SEQUENCE [LARGE SCALE GENOMIC DNA]</scope>
    <source>
        <strain evidence="2 3">SAOS-164</strain>
    </source>
</reference>
<protein>
    <recommendedName>
        <fullName evidence="1">Cyclophilin-like domain-containing protein</fullName>
    </recommendedName>
</protein>
<keyword evidence="3" id="KW-1185">Reference proteome</keyword>
<accession>A0A4Z0M1G6</accession>
<gene>
    <name evidence="2" type="ORF">E4634_09565</name>
</gene>
<dbReference type="EMBL" id="SRLE01000007">
    <property type="protein sequence ID" value="TGD73277.1"/>
    <property type="molecule type" value="Genomic_DNA"/>
</dbReference>
<dbReference type="RefSeq" id="WP_135443293.1">
    <property type="nucleotide sequence ID" value="NZ_SRLE01000007.1"/>
</dbReference>
<dbReference type="OrthoDB" id="5298378at2"/>
<dbReference type="AlphaFoldDB" id="A0A4Z0M1G6"/>
<dbReference type="Gene3D" id="2.40.100.20">
    <property type="match status" value="1"/>
</dbReference>
<dbReference type="InterPro" id="IPR029000">
    <property type="entry name" value="Cyclophilin-like_dom_sf"/>
</dbReference>
<name>A0A4Z0M1G6_9GAMM</name>
<evidence type="ECO:0000259" key="1">
    <source>
        <dbReference type="Pfam" id="PF18050"/>
    </source>
</evidence>
<proteinExistence type="predicted"/>